<sequence>MIEELVRAAGAGDDAALEELIEIAATEPTRLVGRLSQLLDAGVLWPPTLYRGATGDVVRRIVDDVDAGRAPHRLNHLLLILAHASDPHAEQALRRWQEQPPAGSDKLHVGALAYAHQAGWTVAPDGSRRELCAPTAYRLIPNEVPRPADGPACPWCASPLWTIADLDTDTPEVGKVLAHTGWAGRLKIVTCHLCACYTTLCCKVTPDGEAVWWAGNSRQDYAPVTTEPEDPPAVLPAIGSRRASPFEASAWDEGGSTLGGHPDWIQDAEHVDCPACRQPMDYLGLVGGADVDFGEGAYYLHLHAPCGFAAVNYQQS</sequence>
<accession>A0A1C5G9U7</accession>
<organism evidence="1 2">
    <name type="scientific">Micromonospora echinofusca</name>
    <dbReference type="NCBI Taxonomy" id="47858"/>
    <lineage>
        <taxon>Bacteria</taxon>
        <taxon>Bacillati</taxon>
        <taxon>Actinomycetota</taxon>
        <taxon>Actinomycetes</taxon>
        <taxon>Micromonosporales</taxon>
        <taxon>Micromonosporaceae</taxon>
        <taxon>Micromonospora</taxon>
    </lineage>
</organism>
<gene>
    <name evidence="1" type="ORF">GA0070610_2757</name>
</gene>
<dbReference type="EMBL" id="LT607733">
    <property type="protein sequence ID" value="SCG16490.1"/>
    <property type="molecule type" value="Genomic_DNA"/>
</dbReference>
<dbReference type="RefSeq" id="WP_089000382.1">
    <property type="nucleotide sequence ID" value="NZ_JBFAAC010000012.1"/>
</dbReference>
<dbReference type="AlphaFoldDB" id="A0A1C5G9U7"/>
<protein>
    <recommendedName>
        <fullName evidence="3">DUF1963 domain-containing protein</fullName>
    </recommendedName>
</protein>
<evidence type="ECO:0000313" key="1">
    <source>
        <dbReference type="EMBL" id="SCG16490.1"/>
    </source>
</evidence>
<reference evidence="1 2" key="1">
    <citation type="submission" date="2016-06" db="EMBL/GenBank/DDBJ databases">
        <authorList>
            <person name="Kjaerup R.B."/>
            <person name="Dalgaard T.S."/>
            <person name="Juul-Madsen H.R."/>
        </authorList>
    </citation>
    <scope>NUCLEOTIDE SEQUENCE [LARGE SCALE GENOMIC DNA]</scope>
    <source>
        <strain evidence="1 2">DSM 43913</strain>
    </source>
</reference>
<dbReference type="Proteomes" id="UP000198251">
    <property type="component" value="Chromosome I"/>
</dbReference>
<name>A0A1C5G9U7_MICEH</name>
<dbReference type="GeneID" id="95802549"/>
<evidence type="ECO:0008006" key="3">
    <source>
        <dbReference type="Google" id="ProtNLM"/>
    </source>
</evidence>
<keyword evidence="2" id="KW-1185">Reference proteome</keyword>
<evidence type="ECO:0000313" key="2">
    <source>
        <dbReference type="Proteomes" id="UP000198251"/>
    </source>
</evidence>
<proteinExistence type="predicted"/>